<dbReference type="Proteomes" id="UP000266841">
    <property type="component" value="Unassembled WGS sequence"/>
</dbReference>
<feature type="region of interest" description="Disordered" evidence="1">
    <location>
        <begin position="104"/>
        <end position="134"/>
    </location>
</feature>
<sequence>MFGPSWDFSYSLPVSQKVPLRLSGFSIAIEPSVGRSRLASSTDEADLIAVRRRGDTESSAALFGSSFSLPSLLTLCGLSSTIWVGPTPESLRIEDGLASATYQRARTDGQRGGGMGARAEAQVAQGTPVHSSGG</sequence>
<proteinExistence type="predicted"/>
<evidence type="ECO:0000313" key="2">
    <source>
        <dbReference type="EMBL" id="EJK55072.1"/>
    </source>
</evidence>
<organism evidence="2 3">
    <name type="scientific">Thalassiosira oceanica</name>
    <name type="common">Marine diatom</name>
    <dbReference type="NCBI Taxonomy" id="159749"/>
    <lineage>
        <taxon>Eukaryota</taxon>
        <taxon>Sar</taxon>
        <taxon>Stramenopiles</taxon>
        <taxon>Ochrophyta</taxon>
        <taxon>Bacillariophyta</taxon>
        <taxon>Coscinodiscophyceae</taxon>
        <taxon>Thalassiosirophycidae</taxon>
        <taxon>Thalassiosirales</taxon>
        <taxon>Thalassiosiraceae</taxon>
        <taxon>Thalassiosira</taxon>
    </lineage>
</organism>
<protein>
    <submittedName>
        <fullName evidence="2">Uncharacterized protein</fullName>
    </submittedName>
</protein>
<evidence type="ECO:0000256" key="1">
    <source>
        <dbReference type="SAM" id="MobiDB-lite"/>
    </source>
</evidence>
<dbReference type="AlphaFoldDB" id="K0S8G0"/>
<accession>K0S8G0</accession>
<keyword evidence="3" id="KW-1185">Reference proteome</keyword>
<gene>
    <name evidence="2" type="ORF">THAOC_25233</name>
</gene>
<reference evidence="2 3" key="1">
    <citation type="journal article" date="2012" name="Genome Biol.">
        <title>Genome and low-iron response of an oceanic diatom adapted to chronic iron limitation.</title>
        <authorList>
            <person name="Lommer M."/>
            <person name="Specht M."/>
            <person name="Roy A.S."/>
            <person name="Kraemer L."/>
            <person name="Andreson R."/>
            <person name="Gutowska M.A."/>
            <person name="Wolf J."/>
            <person name="Bergner S.V."/>
            <person name="Schilhabel M.B."/>
            <person name="Klostermeier U.C."/>
            <person name="Beiko R.G."/>
            <person name="Rosenstiel P."/>
            <person name="Hippler M."/>
            <person name="Laroche J."/>
        </authorList>
    </citation>
    <scope>NUCLEOTIDE SEQUENCE [LARGE SCALE GENOMIC DNA]</scope>
    <source>
        <strain evidence="2 3">CCMP1005</strain>
    </source>
</reference>
<name>K0S8G0_THAOC</name>
<feature type="compositionally biased region" description="Polar residues" evidence="1">
    <location>
        <begin position="124"/>
        <end position="134"/>
    </location>
</feature>
<evidence type="ECO:0000313" key="3">
    <source>
        <dbReference type="Proteomes" id="UP000266841"/>
    </source>
</evidence>
<comment type="caution">
    <text evidence="2">The sequence shown here is derived from an EMBL/GenBank/DDBJ whole genome shotgun (WGS) entry which is preliminary data.</text>
</comment>
<dbReference type="EMBL" id="AGNL01034775">
    <property type="protein sequence ID" value="EJK55072.1"/>
    <property type="molecule type" value="Genomic_DNA"/>
</dbReference>